<evidence type="ECO:0000313" key="2">
    <source>
        <dbReference type="EMBL" id="CAA6819970.1"/>
    </source>
</evidence>
<dbReference type="InterPro" id="IPR050229">
    <property type="entry name" value="GlpE_sulfurtransferase"/>
</dbReference>
<dbReference type="Gene3D" id="3.40.250.10">
    <property type="entry name" value="Rhodanese-like domain"/>
    <property type="match status" value="4"/>
</dbReference>
<name>A0A6S6TTI3_9GAMM</name>
<gene>
    <name evidence="2" type="ORF">HELGO_WM18978</name>
</gene>
<protein>
    <submittedName>
        <fullName evidence="2">Rhodanese-related sulfurtransferase</fullName>
    </submittedName>
</protein>
<sequence length="533" mass="59466">MAHKLSVEETKKFIGKRTEYALVDVREQEEFSQQHQLLSCCIPYSRIEFYLEQLVPCKKTPIILTDSGTHTFMRSERAALIVEALGYSAIYIQDGGIKAWVDAGYETFEGVNVLSKAFGELVAEECHTPLTTPDELDSMLKAGKDVTILDVRPYGEFNNMCIPNGKNTPGSELLYRLFDQVPNPNTHILVNCAGRTRGLIGTQSLINAKVPNPVTALKGGTMGWELASFPLQYGQTRYTDFPSNEAIKLACERAAKVAKKVGVKYINLETMKQWESENKDKTLYLFDVRQLQEYEAGHYPNSRHAEGGQLVQATDEYAAVRCARYVIMDDTGARANTAASWLTQMGYPEVYVLKGGIPKETMITQTPETNHAGISSELSIKAATLREIHTSKDVLVIDVGISSSYKTAHIPHSVWVPRSRIALAKQTDPVYNTIVIVSDDVVHAQNTLADARLVWPNAHVVMLSGGRQSWLLSNYPTATGLDNALCEADDIWYKPYEDTEADPADMQGYFDWEYGLVEKINRDGDAHFKLVTM</sequence>
<dbReference type="AlphaFoldDB" id="A0A6S6TTI3"/>
<dbReference type="SMART" id="SM00450">
    <property type="entry name" value="RHOD"/>
    <property type="match status" value="4"/>
</dbReference>
<dbReference type="SUPFAM" id="SSF52821">
    <property type="entry name" value="Rhodanese/Cell cycle control phosphatase"/>
    <property type="match status" value="4"/>
</dbReference>
<feature type="domain" description="Rhodanese" evidence="1">
    <location>
        <begin position="390"/>
        <end position="479"/>
    </location>
</feature>
<accession>A0A6S6TTI3</accession>
<feature type="domain" description="Rhodanese" evidence="1">
    <location>
        <begin position="142"/>
        <end position="233"/>
    </location>
</feature>
<feature type="domain" description="Rhodanese" evidence="1">
    <location>
        <begin position="279"/>
        <end position="369"/>
    </location>
</feature>
<organism evidence="2">
    <name type="scientific">uncultured Thiotrichaceae bacterium</name>
    <dbReference type="NCBI Taxonomy" id="298394"/>
    <lineage>
        <taxon>Bacteria</taxon>
        <taxon>Pseudomonadati</taxon>
        <taxon>Pseudomonadota</taxon>
        <taxon>Gammaproteobacteria</taxon>
        <taxon>Thiotrichales</taxon>
        <taxon>Thiotrichaceae</taxon>
        <taxon>environmental samples</taxon>
    </lineage>
</organism>
<dbReference type="InterPro" id="IPR001763">
    <property type="entry name" value="Rhodanese-like_dom"/>
</dbReference>
<reference evidence="2" key="1">
    <citation type="submission" date="2020-01" db="EMBL/GenBank/DDBJ databases">
        <authorList>
            <person name="Meier V. D."/>
            <person name="Meier V D."/>
        </authorList>
    </citation>
    <scope>NUCLEOTIDE SEQUENCE</scope>
    <source>
        <strain evidence="2">HLG_WM_MAG_07</strain>
    </source>
</reference>
<dbReference type="Pfam" id="PF00581">
    <property type="entry name" value="Rhodanese"/>
    <property type="match status" value="4"/>
</dbReference>
<dbReference type="PANTHER" id="PTHR43031">
    <property type="entry name" value="FAD-DEPENDENT OXIDOREDUCTASE"/>
    <property type="match status" value="1"/>
</dbReference>
<dbReference type="EMBL" id="CACVAY010000096">
    <property type="protein sequence ID" value="CAA6819970.1"/>
    <property type="molecule type" value="Genomic_DNA"/>
</dbReference>
<keyword evidence="2" id="KW-0808">Transferase</keyword>
<dbReference type="GO" id="GO:0016740">
    <property type="term" value="F:transferase activity"/>
    <property type="evidence" value="ECO:0007669"/>
    <property type="project" value="UniProtKB-KW"/>
</dbReference>
<evidence type="ECO:0000259" key="1">
    <source>
        <dbReference type="PROSITE" id="PS50206"/>
    </source>
</evidence>
<proteinExistence type="predicted"/>
<dbReference type="InterPro" id="IPR036873">
    <property type="entry name" value="Rhodanese-like_dom_sf"/>
</dbReference>
<dbReference type="PANTHER" id="PTHR43031:SF16">
    <property type="entry name" value="OXIDOREDUCTASE"/>
    <property type="match status" value="1"/>
</dbReference>
<dbReference type="PROSITE" id="PS50206">
    <property type="entry name" value="RHODANESE_3"/>
    <property type="match status" value="4"/>
</dbReference>
<dbReference type="CDD" id="cd01534">
    <property type="entry name" value="4RHOD_Repeat_3"/>
    <property type="match status" value="1"/>
</dbReference>
<feature type="domain" description="Rhodanese" evidence="1">
    <location>
        <begin position="16"/>
        <end position="109"/>
    </location>
</feature>